<dbReference type="EMBL" id="LR215729">
    <property type="protein sequence ID" value="VEV96011.1"/>
    <property type="molecule type" value="Genomic_DNA"/>
</dbReference>
<name>A0A653E0J6_9PSED</name>
<protein>
    <submittedName>
        <fullName evidence="2">Uncharacterized protein</fullName>
    </submittedName>
</protein>
<gene>
    <name evidence="2" type="ORF">PMYSY11_0964</name>
</gene>
<organism evidence="2">
    <name type="scientific">Pseudomonas marincola</name>
    <dbReference type="NCBI Taxonomy" id="437900"/>
    <lineage>
        <taxon>Bacteria</taxon>
        <taxon>Pseudomonadati</taxon>
        <taxon>Pseudomonadota</taxon>
        <taxon>Gammaproteobacteria</taxon>
        <taxon>Pseudomonadales</taxon>
        <taxon>Pseudomonadaceae</taxon>
        <taxon>Pseudomonas</taxon>
    </lineage>
</organism>
<proteinExistence type="predicted"/>
<reference evidence="2" key="1">
    <citation type="submission" date="2019-02" db="EMBL/GenBank/DDBJ databases">
        <authorList>
            <consortium name="Genoscope - CEA"/>
            <person name="William W."/>
        </authorList>
    </citation>
    <scope>NUCLEOTIDE SEQUENCE [LARGE SCALE GENOMIC DNA]</scope>
    <source>
        <strain evidence="2">YSy11</strain>
    </source>
</reference>
<dbReference type="AlphaFoldDB" id="A0A653E0J6"/>
<evidence type="ECO:0000256" key="1">
    <source>
        <dbReference type="SAM" id="MobiDB-lite"/>
    </source>
</evidence>
<accession>A0A653E0J6</accession>
<evidence type="ECO:0000313" key="2">
    <source>
        <dbReference type="EMBL" id="VEV96011.1"/>
    </source>
</evidence>
<feature type="compositionally biased region" description="Polar residues" evidence="1">
    <location>
        <begin position="12"/>
        <end position="23"/>
    </location>
</feature>
<feature type="region of interest" description="Disordered" evidence="1">
    <location>
        <begin position="1"/>
        <end position="28"/>
    </location>
</feature>
<sequence>MQYAPGFELTKNRSTAFQKTRPNSFKAPKHSVKNLNVTRKKDRNRECRCILHAHI</sequence>